<dbReference type="Ensembl" id="ENSSDAT00000002499.1">
    <property type="protein sequence ID" value="ENSSDAP00000002164.1"/>
    <property type="gene ID" value="ENSSDAG00000002019.1"/>
</dbReference>
<reference evidence="2" key="2">
    <citation type="submission" date="2025-09" db="UniProtKB">
        <authorList>
            <consortium name="Ensembl"/>
        </authorList>
    </citation>
    <scope>IDENTIFICATION</scope>
</reference>
<dbReference type="InterPro" id="IPR012348">
    <property type="entry name" value="RNR-like"/>
</dbReference>
<comment type="similarity">
    <text evidence="1">Belongs to the ribonucleoside diphosphate reductase small chain family.</text>
</comment>
<proteinExistence type="inferred from homology"/>
<dbReference type="GO" id="GO:0004748">
    <property type="term" value="F:ribonucleoside-diphosphate reductase activity, thioredoxin disulfide as acceptor"/>
    <property type="evidence" value="ECO:0007669"/>
    <property type="project" value="TreeGrafter"/>
</dbReference>
<dbReference type="GO" id="GO:0005829">
    <property type="term" value="C:cytosol"/>
    <property type="evidence" value="ECO:0007669"/>
    <property type="project" value="TreeGrafter"/>
</dbReference>
<dbReference type="CDD" id="cd01049">
    <property type="entry name" value="RNRR2"/>
    <property type="match status" value="1"/>
</dbReference>
<dbReference type="InterPro" id="IPR009078">
    <property type="entry name" value="Ferritin-like_SF"/>
</dbReference>
<name>A0A8C9NYP4_SPEDA</name>
<evidence type="ECO:0000256" key="1">
    <source>
        <dbReference type="ARBA" id="ARBA00009303"/>
    </source>
</evidence>
<dbReference type="PANTHER" id="PTHR23409">
    <property type="entry name" value="RIBONUCLEOSIDE-DIPHOSPHATE REDUCTASE SMALL CHAIN"/>
    <property type="match status" value="1"/>
</dbReference>
<reference evidence="2" key="1">
    <citation type="submission" date="2025-08" db="UniProtKB">
        <authorList>
            <consortium name="Ensembl"/>
        </authorList>
    </citation>
    <scope>IDENTIFICATION</scope>
</reference>
<organism evidence="2 3">
    <name type="scientific">Spermophilus dauricus</name>
    <name type="common">Daurian ground squirrel</name>
    <dbReference type="NCBI Taxonomy" id="99837"/>
    <lineage>
        <taxon>Eukaryota</taxon>
        <taxon>Metazoa</taxon>
        <taxon>Chordata</taxon>
        <taxon>Craniata</taxon>
        <taxon>Vertebrata</taxon>
        <taxon>Euteleostomi</taxon>
        <taxon>Mammalia</taxon>
        <taxon>Eutheria</taxon>
        <taxon>Euarchontoglires</taxon>
        <taxon>Glires</taxon>
        <taxon>Rodentia</taxon>
        <taxon>Sciuromorpha</taxon>
        <taxon>Sciuridae</taxon>
        <taxon>Xerinae</taxon>
        <taxon>Marmotini</taxon>
        <taxon>Spermophilus</taxon>
    </lineage>
</organism>
<sequence>MGDPERPEAGMPEQDEVDLSKDLPHWNKLKSDEKYFISHILAFFAASDGIVNENLVERFSQEVQVPEARCFYGFQILIENVHSEMYSLQIYTYIRDPKKREFLFNAIETMPYVKKKADWALRWIADRKSTFGSSSSYTVLHHTFAAVEGIFLSGSFAAIFWLKKRGLMPGLTFSNELISRDEGLHCDFACLMFQYLVNKPSEERVREIIVNAVKIEQEFLTEALPVGLIGMNCVLMKQYIEFVADRLLVELGFSKIFQAENPFDFMENISLEGKTNFFEKRVSEYQRFAVMAETTDNVFTLDADF</sequence>
<dbReference type="InterPro" id="IPR000358">
    <property type="entry name" value="RNR_small_fam"/>
</dbReference>
<dbReference type="GO" id="GO:0009263">
    <property type="term" value="P:deoxyribonucleotide biosynthetic process"/>
    <property type="evidence" value="ECO:0007669"/>
    <property type="project" value="InterPro"/>
</dbReference>
<dbReference type="InterPro" id="IPR030475">
    <property type="entry name" value="RNR_small_AS"/>
</dbReference>
<keyword evidence="3" id="KW-1185">Reference proteome</keyword>
<dbReference type="Pfam" id="PF00268">
    <property type="entry name" value="Ribonuc_red_sm"/>
    <property type="match status" value="1"/>
</dbReference>
<accession>A0A8C9NYP4</accession>
<protein>
    <submittedName>
        <fullName evidence="2">Ribonucleotide reductase regulatory TP53 inducible subunit M2B</fullName>
    </submittedName>
</protein>
<dbReference type="SUPFAM" id="SSF47240">
    <property type="entry name" value="Ferritin-like"/>
    <property type="match status" value="1"/>
</dbReference>
<dbReference type="InterPro" id="IPR033909">
    <property type="entry name" value="RNR_small"/>
</dbReference>
<dbReference type="PROSITE" id="PS00368">
    <property type="entry name" value="RIBORED_SMALL"/>
    <property type="match status" value="1"/>
</dbReference>
<dbReference type="AlphaFoldDB" id="A0A8C9NYP4"/>
<dbReference type="Proteomes" id="UP000694422">
    <property type="component" value="Unplaced"/>
</dbReference>
<evidence type="ECO:0000313" key="2">
    <source>
        <dbReference type="Ensembl" id="ENSSDAP00000002164.1"/>
    </source>
</evidence>
<dbReference type="Gene3D" id="1.10.620.20">
    <property type="entry name" value="Ribonucleotide Reductase, subunit A"/>
    <property type="match status" value="1"/>
</dbReference>
<evidence type="ECO:0000313" key="3">
    <source>
        <dbReference type="Proteomes" id="UP000694422"/>
    </source>
</evidence>
<dbReference type="PANTHER" id="PTHR23409:SF19">
    <property type="entry name" value="RIBONUCLEOSIDE-DIPHOSPHATE REDUCTASE SUBUNIT M2 B"/>
    <property type="match status" value="1"/>
</dbReference>